<dbReference type="InterPro" id="IPR017451">
    <property type="entry name" value="F-box-assoc_interact_dom"/>
</dbReference>
<reference evidence="4" key="1">
    <citation type="journal article" date="2016" name="Proc. Natl. Acad. Sci. U.S.A.">
        <title>Chromosome-level assembly of Arabidopsis thaliana Ler reveals the extent of translocation and inversion polymorphisms.</title>
        <authorList>
            <person name="Zapata L."/>
            <person name="Ding J."/>
            <person name="Willing E.M."/>
            <person name="Hartwig B."/>
            <person name="Bezdan D."/>
            <person name="Jiao W.B."/>
            <person name="Patel V."/>
            <person name="Velikkakam James G."/>
            <person name="Koornneef M."/>
            <person name="Ossowski S."/>
            <person name="Schneeberger K."/>
        </authorList>
    </citation>
    <scope>NUCLEOTIDE SEQUENCE [LARGE SCALE GENOMIC DNA]</scope>
    <source>
        <strain evidence="4">cv. Landsberg erecta</strain>
    </source>
</reference>
<organism evidence="3 4">
    <name type="scientific">Arabidopsis thaliana</name>
    <name type="common">Mouse-ear cress</name>
    <dbReference type="NCBI Taxonomy" id="3702"/>
    <lineage>
        <taxon>Eukaryota</taxon>
        <taxon>Viridiplantae</taxon>
        <taxon>Streptophyta</taxon>
        <taxon>Embryophyta</taxon>
        <taxon>Tracheophyta</taxon>
        <taxon>Spermatophyta</taxon>
        <taxon>Magnoliopsida</taxon>
        <taxon>eudicotyledons</taxon>
        <taxon>Gunneridae</taxon>
        <taxon>Pentapetalae</taxon>
        <taxon>rosids</taxon>
        <taxon>malvids</taxon>
        <taxon>Brassicales</taxon>
        <taxon>Brassicaceae</taxon>
        <taxon>Camelineae</taxon>
        <taxon>Arabidopsis</taxon>
    </lineage>
</organism>
<keyword evidence="1" id="KW-0472">Membrane</keyword>
<dbReference type="Proteomes" id="UP000078284">
    <property type="component" value="Chromosome 2"/>
</dbReference>
<name>A0A178VQZ6_ARATH</name>
<dbReference type="ExpressionAtlas" id="A0A178VQZ6">
    <property type="expression patterns" value="baseline and differential"/>
</dbReference>
<dbReference type="SUPFAM" id="SSF81383">
    <property type="entry name" value="F-box domain"/>
    <property type="match status" value="1"/>
</dbReference>
<feature type="transmembrane region" description="Helical" evidence="1">
    <location>
        <begin position="42"/>
        <end position="65"/>
    </location>
</feature>
<sequence length="530" mass="60035">MLCTGSNASTIIQEQKHQQDSASAALAWAAALPRASAAARSALTLASAFTLSLASTAAFSVFSLASAYAPALLCFCETFGSLKGYEVENHMNASVTMLEEASLNQSCSPLLTSHLRPIFFFACYSVALLLIFITLILSFLVAVMYSSFSSKKRIRHSSSLTNDLIEEILSRLPSKSVARFRCVSKQCASMFASPYFKKLFQTRSSAKPSLLFAIADYGIEEDYSMKFFSSPQLENTYEKTSSTLVAVAEFHVKFSPDKSIPIYLSEDPRYVSIGYASGLIYNYCGRYVGRPLICNPNTGRYAILPYRYTYRKAYSFFGFDPIDKQYKALSLPYVDGPGRSKVLTFGAGDLTWRNIKFCFDVTSEKFTFVGVQKFCLLINYKGKLDVIYWEDDVDIHEICYFAKDLDEYLDENLDADATNELHVWVLEDVEKQEWSKYAYTWTDDTFFHRHLSIAGATASGEIVFSMRKYTSKQPFYVFYFNPERNTLQRVEIQGFGEAFRTTCSVRTFVNHIEDLDVNDLEQLNYIGTRR</sequence>
<evidence type="ECO:0000313" key="4">
    <source>
        <dbReference type="Proteomes" id="UP000078284"/>
    </source>
</evidence>
<accession>A0A178VQZ6</accession>
<feature type="domain" description="F-box" evidence="2">
    <location>
        <begin position="160"/>
        <end position="200"/>
    </location>
</feature>
<dbReference type="CDD" id="cd22157">
    <property type="entry name" value="F-box_AtFBW1-like"/>
    <property type="match status" value="1"/>
</dbReference>
<dbReference type="EMBL" id="LUHQ01000002">
    <property type="protein sequence ID" value="OAP08759.1"/>
    <property type="molecule type" value="Genomic_DNA"/>
</dbReference>
<comment type="caution">
    <text evidence="3">The sequence shown here is derived from an EMBL/GenBank/DDBJ whole genome shotgun (WGS) entry which is preliminary data.</text>
</comment>
<keyword evidence="1" id="KW-1133">Transmembrane helix</keyword>
<dbReference type="InterPro" id="IPR013187">
    <property type="entry name" value="F-box-assoc_dom_typ3"/>
</dbReference>
<keyword evidence="1" id="KW-0812">Transmembrane</keyword>
<dbReference type="InterPro" id="IPR036047">
    <property type="entry name" value="F-box-like_dom_sf"/>
</dbReference>
<evidence type="ECO:0000313" key="3">
    <source>
        <dbReference type="EMBL" id="OAP08759.1"/>
    </source>
</evidence>
<protein>
    <recommendedName>
        <fullName evidence="2">F-box domain-containing protein</fullName>
    </recommendedName>
</protein>
<gene>
    <name evidence="3" type="ordered locus">AXX17_At2g01860</name>
</gene>
<dbReference type="PANTHER" id="PTHR31111:SF130">
    <property type="entry name" value="F-BOX ASSOCIATED UBIQUITINATION EFFECTOR FAMILY PROTEIN"/>
    <property type="match status" value="1"/>
</dbReference>
<evidence type="ECO:0000256" key="1">
    <source>
        <dbReference type="SAM" id="Phobius"/>
    </source>
</evidence>
<dbReference type="SMART" id="SM00256">
    <property type="entry name" value="FBOX"/>
    <property type="match status" value="1"/>
</dbReference>
<dbReference type="Pfam" id="PF08268">
    <property type="entry name" value="FBA_3"/>
    <property type="match status" value="2"/>
</dbReference>
<evidence type="ECO:0000259" key="2">
    <source>
        <dbReference type="SMART" id="SM00256"/>
    </source>
</evidence>
<dbReference type="AlphaFoldDB" id="A0A178VQZ6"/>
<dbReference type="InterPro" id="IPR001810">
    <property type="entry name" value="F-box_dom"/>
</dbReference>
<dbReference type="Pfam" id="PF00646">
    <property type="entry name" value="F-box"/>
    <property type="match status" value="1"/>
</dbReference>
<proteinExistence type="predicted"/>
<dbReference type="PANTHER" id="PTHR31111">
    <property type="entry name" value="BNAA05G37150D PROTEIN-RELATED"/>
    <property type="match status" value="1"/>
</dbReference>
<dbReference type="NCBIfam" id="TIGR01640">
    <property type="entry name" value="F_box_assoc_1"/>
    <property type="match status" value="2"/>
</dbReference>
<feature type="transmembrane region" description="Helical" evidence="1">
    <location>
        <begin position="118"/>
        <end position="145"/>
    </location>
</feature>